<protein>
    <submittedName>
        <fullName evidence="2">Uncharacterized protein</fullName>
    </submittedName>
</protein>
<evidence type="ECO:0000256" key="1">
    <source>
        <dbReference type="SAM" id="Phobius"/>
    </source>
</evidence>
<gene>
    <name evidence="2" type="ORF">M8330_01205</name>
</gene>
<dbReference type="RefSeq" id="WP_250052036.1">
    <property type="nucleotide sequence ID" value="NZ_JAMJPH010000003.1"/>
</dbReference>
<dbReference type="AlphaFoldDB" id="A0A9X2IE24"/>
<comment type="caution">
    <text evidence="2">The sequence shown here is derived from an EMBL/GenBank/DDBJ whole genome shotgun (WGS) entry which is preliminary data.</text>
</comment>
<accession>A0A9X2IE24</accession>
<proteinExistence type="predicted"/>
<sequence>MTTWIVAPVLALSLAAAVWTVVMIVRAQHPPSDAYFVLLGALLVLLVVQMVVGFVALGATDRPVEGVTFVAYLLTTVAVVPVGAALALVERSRWGTAVLLVAVLTVAACELRLEALWDVAAVAGA</sequence>
<feature type="transmembrane region" description="Helical" evidence="1">
    <location>
        <begin position="69"/>
        <end position="89"/>
    </location>
</feature>
<reference evidence="2" key="1">
    <citation type="submission" date="2022-05" db="EMBL/GenBank/DDBJ databases">
        <authorList>
            <person name="Tuo L."/>
        </authorList>
    </citation>
    <scope>NUCLEOTIDE SEQUENCE</scope>
    <source>
        <strain evidence="2">BSK12Z-4</strain>
    </source>
</reference>
<organism evidence="2 3">
    <name type="scientific">Nocardioides bruguierae</name>
    <dbReference type="NCBI Taxonomy" id="2945102"/>
    <lineage>
        <taxon>Bacteria</taxon>
        <taxon>Bacillati</taxon>
        <taxon>Actinomycetota</taxon>
        <taxon>Actinomycetes</taxon>
        <taxon>Propionibacteriales</taxon>
        <taxon>Nocardioidaceae</taxon>
        <taxon>Nocardioides</taxon>
    </lineage>
</organism>
<keyword evidence="3" id="KW-1185">Reference proteome</keyword>
<keyword evidence="1" id="KW-0812">Transmembrane</keyword>
<name>A0A9X2IE24_9ACTN</name>
<dbReference type="Proteomes" id="UP001139485">
    <property type="component" value="Unassembled WGS sequence"/>
</dbReference>
<evidence type="ECO:0000313" key="3">
    <source>
        <dbReference type="Proteomes" id="UP001139485"/>
    </source>
</evidence>
<feature type="transmembrane region" description="Helical" evidence="1">
    <location>
        <begin position="96"/>
        <end position="113"/>
    </location>
</feature>
<dbReference type="EMBL" id="JAMOIL010000001">
    <property type="protein sequence ID" value="MCM0618909.1"/>
    <property type="molecule type" value="Genomic_DNA"/>
</dbReference>
<feature type="transmembrane region" description="Helical" evidence="1">
    <location>
        <begin position="6"/>
        <end position="27"/>
    </location>
</feature>
<keyword evidence="1" id="KW-0472">Membrane</keyword>
<feature type="transmembrane region" description="Helical" evidence="1">
    <location>
        <begin position="34"/>
        <end position="57"/>
    </location>
</feature>
<evidence type="ECO:0000313" key="2">
    <source>
        <dbReference type="EMBL" id="MCM0618909.1"/>
    </source>
</evidence>
<keyword evidence="1" id="KW-1133">Transmembrane helix</keyword>